<reference evidence="2 3" key="1">
    <citation type="submission" date="2013-08" db="EMBL/GenBank/DDBJ databases">
        <authorList>
            <person name="Huang J."/>
            <person name="Wang G."/>
        </authorList>
    </citation>
    <scope>NUCLEOTIDE SEQUENCE [LARGE SCALE GENOMIC DNA]</scope>
    <source>
        <strain evidence="2 3">BH030004</strain>
    </source>
</reference>
<dbReference type="Proteomes" id="UP000030403">
    <property type="component" value="Unassembled WGS sequence"/>
</dbReference>
<keyword evidence="1" id="KW-0472">Membrane</keyword>
<organism evidence="2 3">
    <name type="scientific">Pontibacillus marinus BH030004 = DSM 16465</name>
    <dbReference type="NCBI Taxonomy" id="1385511"/>
    <lineage>
        <taxon>Bacteria</taxon>
        <taxon>Bacillati</taxon>
        <taxon>Bacillota</taxon>
        <taxon>Bacilli</taxon>
        <taxon>Bacillales</taxon>
        <taxon>Bacillaceae</taxon>
        <taxon>Pontibacillus</taxon>
    </lineage>
</organism>
<dbReference type="EMBL" id="AVPF01000005">
    <property type="protein sequence ID" value="KGX90827.1"/>
    <property type="molecule type" value="Genomic_DNA"/>
</dbReference>
<feature type="transmembrane region" description="Helical" evidence="1">
    <location>
        <begin position="21"/>
        <end position="41"/>
    </location>
</feature>
<evidence type="ECO:0000256" key="1">
    <source>
        <dbReference type="SAM" id="Phobius"/>
    </source>
</evidence>
<sequence length="76" mass="8527">MGMDKKRGRDRFLMNRKLIGNSISSFGLGVLVSAIVHPLGFMESDNVFYIMMLVGLILIQIGRSYGEYKGGKRKSQ</sequence>
<protein>
    <submittedName>
        <fullName evidence="2">Uncharacterized protein</fullName>
    </submittedName>
</protein>
<name>A0A0A5I4S2_9BACI</name>
<accession>A0A0A5I4S2</accession>
<feature type="transmembrane region" description="Helical" evidence="1">
    <location>
        <begin position="47"/>
        <end position="66"/>
    </location>
</feature>
<proteinExistence type="predicted"/>
<evidence type="ECO:0000313" key="3">
    <source>
        <dbReference type="Proteomes" id="UP000030403"/>
    </source>
</evidence>
<keyword evidence="3" id="KW-1185">Reference proteome</keyword>
<keyword evidence="1" id="KW-0812">Transmembrane</keyword>
<gene>
    <name evidence="2" type="ORF">N783_18275</name>
</gene>
<dbReference type="AlphaFoldDB" id="A0A0A5I4S2"/>
<comment type="caution">
    <text evidence="2">The sequence shown here is derived from an EMBL/GenBank/DDBJ whole genome shotgun (WGS) entry which is preliminary data.</text>
</comment>
<keyword evidence="1" id="KW-1133">Transmembrane helix</keyword>
<evidence type="ECO:0000313" key="2">
    <source>
        <dbReference type="EMBL" id="KGX90827.1"/>
    </source>
</evidence>